<feature type="transmembrane region" description="Helical" evidence="1">
    <location>
        <begin position="7"/>
        <end position="30"/>
    </location>
</feature>
<accession>A0A8S5LVW0</accession>
<sequence>MLRRRVFFITFYSTIIPQINVTLCNIFLYWNFCG</sequence>
<keyword evidence="1" id="KW-0812">Transmembrane</keyword>
<keyword evidence="1" id="KW-0472">Membrane</keyword>
<evidence type="ECO:0000256" key="1">
    <source>
        <dbReference type="SAM" id="Phobius"/>
    </source>
</evidence>
<organism evidence="2">
    <name type="scientific">Myoviridae sp. ctplG2</name>
    <dbReference type="NCBI Taxonomy" id="2826700"/>
    <lineage>
        <taxon>Viruses</taxon>
        <taxon>Duplodnaviria</taxon>
        <taxon>Heunggongvirae</taxon>
        <taxon>Uroviricota</taxon>
        <taxon>Caudoviricetes</taxon>
    </lineage>
</organism>
<proteinExistence type="predicted"/>
<name>A0A8S5LVW0_9CAUD</name>
<evidence type="ECO:0000313" key="2">
    <source>
        <dbReference type="EMBL" id="DAD74158.1"/>
    </source>
</evidence>
<keyword evidence="1" id="KW-1133">Transmembrane helix</keyword>
<dbReference type="EMBL" id="BK014753">
    <property type="protein sequence ID" value="DAD74158.1"/>
    <property type="molecule type" value="Genomic_DNA"/>
</dbReference>
<reference evidence="2" key="1">
    <citation type="journal article" date="2021" name="Proc. Natl. Acad. Sci. U.S.A.">
        <title>A Catalog of Tens of Thousands of Viruses from Human Metagenomes Reveals Hidden Associations with Chronic Diseases.</title>
        <authorList>
            <person name="Tisza M.J."/>
            <person name="Buck C.B."/>
        </authorList>
    </citation>
    <scope>NUCLEOTIDE SEQUENCE</scope>
    <source>
        <strain evidence="2">CtplG2</strain>
    </source>
</reference>
<protein>
    <submittedName>
        <fullName evidence="2">Uncharacterized protein</fullName>
    </submittedName>
</protein>